<reference evidence="2 3" key="1">
    <citation type="journal article" date="2016" name="Mol. Biol. Evol.">
        <title>Comparative Genomics of Early-Diverging Mushroom-Forming Fungi Provides Insights into the Origins of Lignocellulose Decay Capabilities.</title>
        <authorList>
            <person name="Nagy L.G."/>
            <person name="Riley R."/>
            <person name="Tritt A."/>
            <person name="Adam C."/>
            <person name="Daum C."/>
            <person name="Floudas D."/>
            <person name="Sun H."/>
            <person name="Yadav J.S."/>
            <person name="Pangilinan J."/>
            <person name="Larsson K.H."/>
            <person name="Matsuura K."/>
            <person name="Barry K."/>
            <person name="Labutti K."/>
            <person name="Kuo R."/>
            <person name="Ohm R.A."/>
            <person name="Bhattacharya S.S."/>
            <person name="Shirouzu T."/>
            <person name="Yoshinaga Y."/>
            <person name="Martin F.M."/>
            <person name="Grigoriev I.V."/>
            <person name="Hibbett D.S."/>
        </authorList>
    </citation>
    <scope>NUCLEOTIDE SEQUENCE [LARGE SCALE GENOMIC DNA]</scope>
    <source>
        <strain evidence="2 3">CBS 109695</strain>
    </source>
</reference>
<evidence type="ECO:0000313" key="2">
    <source>
        <dbReference type="EMBL" id="KZP21828.1"/>
    </source>
</evidence>
<sequence>METGCNLELHVHGVESHCRGVAGLATEGEQNMIGGGKAAVEERRWEIYKVHAGRGGVQRRFVMRKHQRRKAEAAREKQNYYEKSQP</sequence>
<gene>
    <name evidence="2" type="ORF">FIBSPDRAFT_497635</name>
</gene>
<keyword evidence="3" id="KW-1185">Reference proteome</keyword>
<name>A0A166KEN8_9AGAM</name>
<accession>A0A166KEN8</accession>
<dbReference type="EMBL" id="KV417544">
    <property type="protein sequence ID" value="KZP21828.1"/>
    <property type="molecule type" value="Genomic_DNA"/>
</dbReference>
<organism evidence="2 3">
    <name type="scientific">Athelia psychrophila</name>
    <dbReference type="NCBI Taxonomy" id="1759441"/>
    <lineage>
        <taxon>Eukaryota</taxon>
        <taxon>Fungi</taxon>
        <taxon>Dikarya</taxon>
        <taxon>Basidiomycota</taxon>
        <taxon>Agaricomycotina</taxon>
        <taxon>Agaricomycetes</taxon>
        <taxon>Agaricomycetidae</taxon>
        <taxon>Atheliales</taxon>
        <taxon>Atheliaceae</taxon>
        <taxon>Athelia</taxon>
    </lineage>
</organism>
<feature type="region of interest" description="Disordered" evidence="1">
    <location>
        <begin position="63"/>
        <end position="86"/>
    </location>
</feature>
<dbReference type="AlphaFoldDB" id="A0A166KEN8"/>
<evidence type="ECO:0000256" key="1">
    <source>
        <dbReference type="SAM" id="MobiDB-lite"/>
    </source>
</evidence>
<dbReference type="Proteomes" id="UP000076532">
    <property type="component" value="Unassembled WGS sequence"/>
</dbReference>
<evidence type="ECO:0000313" key="3">
    <source>
        <dbReference type="Proteomes" id="UP000076532"/>
    </source>
</evidence>
<protein>
    <submittedName>
        <fullName evidence="2">Uncharacterized protein</fullName>
    </submittedName>
</protein>
<feature type="compositionally biased region" description="Basic and acidic residues" evidence="1">
    <location>
        <begin position="70"/>
        <end position="86"/>
    </location>
</feature>
<proteinExistence type="predicted"/>